<dbReference type="EnsemblMetazoa" id="AQUA014167-RA">
    <property type="protein sequence ID" value="AQUA014167-PA"/>
    <property type="gene ID" value="AQUA014167"/>
</dbReference>
<proteinExistence type="predicted"/>
<keyword evidence="2" id="KW-1185">Reference proteome</keyword>
<sequence length="110" mass="12140">QHERGNNFVGCLVWPFGAKCASFVAACVHADPFLVGFLEPEHPLGTAAAREPLTFIAALETRTSKPTHCARVPGEKLYRTFCHQFCTCEQTNRKLPKNNCTVCVCACVQK</sequence>
<accession>A0A182XQN0</accession>
<organism evidence="1 2">
    <name type="scientific">Anopheles quadriannulatus</name>
    <name type="common">Mosquito</name>
    <dbReference type="NCBI Taxonomy" id="34691"/>
    <lineage>
        <taxon>Eukaryota</taxon>
        <taxon>Metazoa</taxon>
        <taxon>Ecdysozoa</taxon>
        <taxon>Arthropoda</taxon>
        <taxon>Hexapoda</taxon>
        <taxon>Insecta</taxon>
        <taxon>Pterygota</taxon>
        <taxon>Neoptera</taxon>
        <taxon>Endopterygota</taxon>
        <taxon>Diptera</taxon>
        <taxon>Nematocera</taxon>
        <taxon>Culicoidea</taxon>
        <taxon>Culicidae</taxon>
        <taxon>Anophelinae</taxon>
        <taxon>Anopheles</taxon>
    </lineage>
</organism>
<protein>
    <submittedName>
        <fullName evidence="1">Uncharacterized protein</fullName>
    </submittedName>
</protein>
<evidence type="ECO:0000313" key="2">
    <source>
        <dbReference type="Proteomes" id="UP000076407"/>
    </source>
</evidence>
<reference evidence="1" key="1">
    <citation type="submission" date="2020-05" db="UniProtKB">
        <authorList>
            <consortium name="EnsemblMetazoa"/>
        </authorList>
    </citation>
    <scope>IDENTIFICATION</scope>
    <source>
        <strain evidence="1">SANGQUA</strain>
    </source>
</reference>
<evidence type="ECO:0000313" key="1">
    <source>
        <dbReference type="EnsemblMetazoa" id="AQUA014167-PA"/>
    </source>
</evidence>
<dbReference type="Proteomes" id="UP000076407">
    <property type="component" value="Unassembled WGS sequence"/>
</dbReference>
<dbReference type="AlphaFoldDB" id="A0A182XQN0"/>
<name>A0A182XQN0_ANOQN</name>